<dbReference type="Proteomes" id="UP001497680">
    <property type="component" value="Unassembled WGS sequence"/>
</dbReference>
<keyword evidence="1" id="KW-0378">Hydrolase</keyword>
<sequence length="461" mass="48573">MVRTVSNSLACALLAVHGALAAGITVDVEDADSIKAAAALVAEDLMSYYNGNESGNTPGILPEATTAGGDYYWWTGGLLWGSMLDFRGHTGETKYDSLISQGLQWQVGQNNDYLPANWSAQLGNDDQAIWALSALDADESEFTEPPSADPQWLDLAINVFGEQASDARRVDDGDCKGALRWMIFTFSNGYDYVNSASNIGFFNLAAQLAWVTKNETYADAASDTYDLLKDIGFVTDKFQVYDGAHVDECSDINKVQFSYTAALLLQGSAYMYNHTNGATEWKDRIDRLVDAITDTFFPDGVAFEAACEKASNCNTDMLFYKGILHRGLGSTMQMAPYTADKILPVLKTSAKAAVAQCTGGDNGRLCGYHWSSAKNDGTSGAGQQLSVLSALVSILPQQAVAASSGSGSSGNGTTTTGGSGSQNTTDSGASNTDVPGSPGAKLSTSLGALMGALVLGGLFLA</sequence>
<proteinExistence type="predicted"/>
<accession>A0ACC0CKH0</accession>
<name>A0ACC0CKH0_9PEZI</name>
<reference evidence="1 2" key="1">
    <citation type="journal article" date="2022" name="New Phytol.">
        <title>Ecological generalism drives hyperdiversity of secondary metabolite gene clusters in xylarialean endophytes.</title>
        <authorList>
            <person name="Franco M.E.E."/>
            <person name="Wisecaver J.H."/>
            <person name="Arnold A.E."/>
            <person name="Ju Y.M."/>
            <person name="Slot J.C."/>
            <person name="Ahrendt S."/>
            <person name="Moore L.P."/>
            <person name="Eastman K.E."/>
            <person name="Scott K."/>
            <person name="Konkel Z."/>
            <person name="Mondo S.J."/>
            <person name="Kuo A."/>
            <person name="Hayes R.D."/>
            <person name="Haridas S."/>
            <person name="Andreopoulos B."/>
            <person name="Riley R."/>
            <person name="LaButti K."/>
            <person name="Pangilinan J."/>
            <person name="Lipzen A."/>
            <person name="Amirebrahimi M."/>
            <person name="Yan J."/>
            <person name="Adam C."/>
            <person name="Keymanesh K."/>
            <person name="Ng V."/>
            <person name="Louie K."/>
            <person name="Northen T."/>
            <person name="Drula E."/>
            <person name="Henrissat B."/>
            <person name="Hsieh H.M."/>
            <person name="Youens-Clark K."/>
            <person name="Lutzoni F."/>
            <person name="Miadlikowska J."/>
            <person name="Eastwood D.C."/>
            <person name="Hamelin R.C."/>
            <person name="Grigoriev I.V."/>
            <person name="U'Ren J.M."/>
        </authorList>
    </citation>
    <scope>NUCLEOTIDE SEQUENCE [LARGE SCALE GENOMIC DNA]</scope>
    <source>
        <strain evidence="1 2">ER1909</strain>
    </source>
</reference>
<dbReference type="EMBL" id="MU394414">
    <property type="protein sequence ID" value="KAI6080953.1"/>
    <property type="molecule type" value="Genomic_DNA"/>
</dbReference>
<evidence type="ECO:0000313" key="1">
    <source>
        <dbReference type="EMBL" id="KAI6080953.1"/>
    </source>
</evidence>
<comment type="caution">
    <text evidence="1">The sequence shown here is derived from an EMBL/GenBank/DDBJ whole genome shotgun (WGS) entry which is preliminary data.</text>
</comment>
<organism evidence="1 2">
    <name type="scientific">Hypoxylon rubiginosum</name>
    <dbReference type="NCBI Taxonomy" id="110542"/>
    <lineage>
        <taxon>Eukaryota</taxon>
        <taxon>Fungi</taxon>
        <taxon>Dikarya</taxon>
        <taxon>Ascomycota</taxon>
        <taxon>Pezizomycotina</taxon>
        <taxon>Sordariomycetes</taxon>
        <taxon>Xylariomycetidae</taxon>
        <taxon>Xylariales</taxon>
        <taxon>Hypoxylaceae</taxon>
        <taxon>Hypoxylon</taxon>
    </lineage>
</organism>
<gene>
    <name evidence="1" type="ORF">F4821DRAFT_250380</name>
</gene>
<keyword evidence="2" id="KW-1185">Reference proteome</keyword>
<evidence type="ECO:0000313" key="2">
    <source>
        <dbReference type="Proteomes" id="UP001497680"/>
    </source>
</evidence>
<protein>
    <submittedName>
        <fullName evidence="1">Glycoside hydrolase family 76 protein</fullName>
    </submittedName>
</protein>